<dbReference type="PANTHER" id="PTHR42760:SF133">
    <property type="entry name" value="3-OXOACYL-[ACYL-CARRIER-PROTEIN] REDUCTASE"/>
    <property type="match status" value="1"/>
</dbReference>
<keyword evidence="4" id="KW-1185">Reference proteome</keyword>
<dbReference type="Gene3D" id="3.40.50.720">
    <property type="entry name" value="NAD(P)-binding Rossmann-like Domain"/>
    <property type="match status" value="1"/>
</dbReference>
<dbReference type="SUPFAM" id="SSF51735">
    <property type="entry name" value="NAD(P)-binding Rossmann-fold domains"/>
    <property type="match status" value="1"/>
</dbReference>
<dbReference type="PRINTS" id="PR00081">
    <property type="entry name" value="GDHRDH"/>
</dbReference>
<name>A0ABZ1HY28_9PSEU</name>
<dbReference type="InterPro" id="IPR002347">
    <property type="entry name" value="SDR_fam"/>
</dbReference>
<protein>
    <submittedName>
        <fullName evidence="3">Oxidoreductase</fullName>
    </submittedName>
</protein>
<accession>A0ABZ1HY28</accession>
<evidence type="ECO:0000256" key="1">
    <source>
        <dbReference type="ARBA" id="ARBA00006484"/>
    </source>
</evidence>
<comment type="similarity">
    <text evidence="1">Belongs to the short-chain dehydrogenases/reductases (SDR) family.</text>
</comment>
<dbReference type="RefSeq" id="WP_326565267.1">
    <property type="nucleotide sequence ID" value="NZ_CP142149.1"/>
</dbReference>
<dbReference type="Pfam" id="PF13561">
    <property type="entry name" value="adh_short_C2"/>
    <property type="match status" value="1"/>
</dbReference>
<evidence type="ECO:0000256" key="2">
    <source>
        <dbReference type="ARBA" id="ARBA00023002"/>
    </source>
</evidence>
<evidence type="ECO:0000313" key="4">
    <source>
        <dbReference type="Proteomes" id="UP001330812"/>
    </source>
</evidence>
<dbReference type="NCBIfam" id="NF005095">
    <property type="entry name" value="PRK06523.1"/>
    <property type="match status" value="1"/>
</dbReference>
<dbReference type="EMBL" id="CP142149">
    <property type="protein sequence ID" value="WSE26299.1"/>
    <property type="molecule type" value="Genomic_DNA"/>
</dbReference>
<sequence>MDLRLRGKTALVTGASRGIGLAVTRALVEEGVRVVAAARNVDGELKELPVETVAVDLGTPDGAARVVEDAVARVGGIDILVNNVGAVRPRPDGFASVTDEDWLATFNLDFLSGMRTTRAALPSLIERTGAIVTVCSVNATLPDPLVIDYSAAKAACLSFFKSLSKEVGPRGVRVNTVSPGPVATDLWLGKGGVAETVGGAVGAEPGSVAAQAAAGSVTGRFTRPEEVADLVTFLASDRAGNLTGADLIIDGGLTQTM</sequence>
<reference evidence="3 4" key="1">
    <citation type="journal article" date="2015" name="Int. J. Syst. Evol. Microbiol.">
        <title>Amycolatopsis rhabdoformis sp. nov., an actinomycete isolated from a tropical forest soil.</title>
        <authorList>
            <person name="Souza W.R."/>
            <person name="Silva R.E."/>
            <person name="Goodfellow M."/>
            <person name="Busarakam K."/>
            <person name="Figueiro F.S."/>
            <person name="Ferreira D."/>
            <person name="Rodrigues-Filho E."/>
            <person name="Moraes L.A.B."/>
            <person name="Zucchi T.D."/>
        </authorList>
    </citation>
    <scope>NUCLEOTIDE SEQUENCE [LARGE SCALE GENOMIC DNA]</scope>
    <source>
        <strain evidence="3 4">NCIMB 14900</strain>
    </source>
</reference>
<dbReference type="PANTHER" id="PTHR42760">
    <property type="entry name" value="SHORT-CHAIN DEHYDROGENASES/REDUCTASES FAMILY MEMBER"/>
    <property type="match status" value="1"/>
</dbReference>
<proteinExistence type="inferred from homology"/>
<gene>
    <name evidence="3" type="ORF">VSH64_25835</name>
</gene>
<dbReference type="PRINTS" id="PR00080">
    <property type="entry name" value="SDRFAMILY"/>
</dbReference>
<dbReference type="Proteomes" id="UP001330812">
    <property type="component" value="Chromosome"/>
</dbReference>
<organism evidence="3 4">
    <name type="scientific">Amycolatopsis rhabdoformis</name>
    <dbReference type="NCBI Taxonomy" id="1448059"/>
    <lineage>
        <taxon>Bacteria</taxon>
        <taxon>Bacillati</taxon>
        <taxon>Actinomycetota</taxon>
        <taxon>Actinomycetes</taxon>
        <taxon>Pseudonocardiales</taxon>
        <taxon>Pseudonocardiaceae</taxon>
        <taxon>Amycolatopsis</taxon>
    </lineage>
</organism>
<keyword evidence="2" id="KW-0560">Oxidoreductase</keyword>
<dbReference type="InterPro" id="IPR036291">
    <property type="entry name" value="NAD(P)-bd_dom_sf"/>
</dbReference>
<evidence type="ECO:0000313" key="3">
    <source>
        <dbReference type="EMBL" id="WSE26299.1"/>
    </source>
</evidence>